<evidence type="ECO:0000256" key="1">
    <source>
        <dbReference type="SAM" id="MobiDB-lite"/>
    </source>
</evidence>
<dbReference type="InterPro" id="IPR056922">
    <property type="entry name" value="SWAP1_C"/>
</dbReference>
<evidence type="ECO:0008006" key="6">
    <source>
        <dbReference type="Google" id="ProtNLM"/>
    </source>
</evidence>
<dbReference type="EMBL" id="OZ023715">
    <property type="protein sequence ID" value="CAK9863904.1"/>
    <property type="molecule type" value="Genomic_DNA"/>
</dbReference>
<feature type="region of interest" description="Disordered" evidence="1">
    <location>
        <begin position="596"/>
        <end position="697"/>
    </location>
</feature>
<dbReference type="InterPro" id="IPR006569">
    <property type="entry name" value="CID_dom"/>
</dbReference>
<proteinExistence type="predicted"/>
<dbReference type="Gene3D" id="1.10.10.790">
    <property type="entry name" value="Surp module"/>
    <property type="match status" value="1"/>
</dbReference>
<reference evidence="4" key="1">
    <citation type="submission" date="2024-03" db="EMBL/GenBank/DDBJ databases">
        <authorList>
            <consortium name="ELIXIR-Norway"/>
            <consortium name="Elixir Norway"/>
        </authorList>
    </citation>
    <scope>NUCLEOTIDE SEQUENCE</scope>
</reference>
<dbReference type="InterPro" id="IPR000061">
    <property type="entry name" value="Surp"/>
</dbReference>
<organism evidence="4 5">
    <name type="scientific">Sphagnum jensenii</name>
    <dbReference type="NCBI Taxonomy" id="128206"/>
    <lineage>
        <taxon>Eukaryota</taxon>
        <taxon>Viridiplantae</taxon>
        <taxon>Streptophyta</taxon>
        <taxon>Embryophyta</taxon>
        <taxon>Bryophyta</taxon>
        <taxon>Sphagnophytina</taxon>
        <taxon>Sphagnopsida</taxon>
        <taxon>Sphagnales</taxon>
        <taxon>Sphagnaceae</taxon>
        <taxon>Sphagnum</taxon>
    </lineage>
</organism>
<sequence length="697" mass="74774">MEPGQGYGHSYLQQQQQQQQQGGQQVSSGGTAGPQQQYAPPPPPPPAPSFPYHGAPYPPFGAPARSTPGVPPPQSLQPQVPGAVGLGVGLGFFNPWDPPPAPAQPPPDSDLQKRIEKLVEYAVKNGPQFEALMKDKQKENPAYAFLFGAEGHEYYRHKLWLTINHLNPPPPLVPTLNPALATLNAAGNAPLNQAPHAPPPLDHSLNSSLGPAAMKPSMSAPLAAAAGHSGTFPPPYFDPQHHPQPFYDQFQHEGYGNVNFVPFTGPPGSLPQEIALELKGVMDNLTGTKESIKGAKLWFMQRAAFGPMLAEALKDRVLATDDVERQLHVIYLANDILFNSLQHRSNPKDLDQEALAFRPVLGSMLAAIYHNPQNAEVTQDRLQKILHFWGAKEVFDTDTINTLEGEMVAGPPPPEPPSLKPPPAGKYGIRLFQYGSQWQPERAPQPIVDPQQQIEQSQPSFAGAPPFFSSGVPFNPSNPAQQFLANSLPSLYPSLAGPPFLAPIPAPALPAATPPLAQLPTVTRTVAEHSPYPLFPPGLIPGMVRKMQIGSGVPYSALSPLDIPTAIPPSTLSGSYILERVAKFYKEIGEVDPLEGQVTASDSIANDEDNDEEGGGLGREGGARIPPPGHMQTDPETGTLPDGSLEHRPGAASTGRLGLGAVADPNEVTQYDDVYTSYRKQRSTNYHTSLSARAAAR</sequence>
<dbReference type="InterPro" id="IPR008942">
    <property type="entry name" value="ENTH_VHS"/>
</dbReference>
<gene>
    <name evidence="4" type="ORF">CSSPJE1EN2_LOCUS6899</name>
</gene>
<dbReference type="SMART" id="SM00582">
    <property type="entry name" value="RPR"/>
    <property type="match status" value="1"/>
</dbReference>
<feature type="compositionally biased region" description="Low complexity" evidence="1">
    <location>
        <begin position="8"/>
        <end position="38"/>
    </location>
</feature>
<dbReference type="SMART" id="SM00648">
    <property type="entry name" value="SWAP"/>
    <property type="match status" value="1"/>
</dbReference>
<dbReference type="Pfam" id="PF04818">
    <property type="entry name" value="CID"/>
    <property type="match status" value="1"/>
</dbReference>
<dbReference type="Pfam" id="PF25123">
    <property type="entry name" value="SWAP1_C"/>
    <property type="match status" value="1"/>
</dbReference>
<evidence type="ECO:0000259" key="2">
    <source>
        <dbReference type="SMART" id="SM00582"/>
    </source>
</evidence>
<evidence type="ECO:0000313" key="5">
    <source>
        <dbReference type="Proteomes" id="UP001497522"/>
    </source>
</evidence>
<dbReference type="Proteomes" id="UP001497522">
    <property type="component" value="Chromosome 14"/>
</dbReference>
<dbReference type="PANTHER" id="PTHR12323:SF0">
    <property type="entry name" value="CALCIUM HOMEOSTASIS ENDOPLASMIC RETICULUM PROTEIN"/>
    <property type="match status" value="1"/>
</dbReference>
<feature type="domain" description="CID" evidence="2">
    <location>
        <begin position="273"/>
        <end position="408"/>
    </location>
</feature>
<name>A0ABP1AMY2_9BRYO</name>
<dbReference type="Gene3D" id="1.25.40.90">
    <property type="match status" value="1"/>
</dbReference>
<dbReference type="SUPFAM" id="SSF109905">
    <property type="entry name" value="Surp module (SWAP domain)"/>
    <property type="match status" value="1"/>
</dbReference>
<feature type="compositionally biased region" description="Pro residues" evidence="1">
    <location>
        <begin position="39"/>
        <end position="49"/>
    </location>
</feature>
<evidence type="ECO:0000313" key="4">
    <source>
        <dbReference type="EMBL" id="CAK9863904.1"/>
    </source>
</evidence>
<dbReference type="PANTHER" id="PTHR12323">
    <property type="entry name" value="SR-RELATED CTD ASSOCIATED FACTOR 6"/>
    <property type="match status" value="1"/>
</dbReference>
<feature type="compositionally biased region" description="Acidic residues" evidence="1">
    <location>
        <begin position="605"/>
        <end position="614"/>
    </location>
</feature>
<protein>
    <recommendedName>
        <fullName evidence="6">Calcium homeostasis endoplasmic reticulum protein</fullName>
    </recommendedName>
</protein>
<dbReference type="Pfam" id="PF01805">
    <property type="entry name" value="Surp"/>
    <property type="match status" value="1"/>
</dbReference>
<evidence type="ECO:0000259" key="3">
    <source>
        <dbReference type="SMART" id="SM00648"/>
    </source>
</evidence>
<accession>A0ABP1AMY2</accession>
<feature type="domain" description="SURP motif" evidence="3">
    <location>
        <begin position="112"/>
        <end position="164"/>
    </location>
</feature>
<keyword evidence="5" id="KW-1185">Reference proteome</keyword>
<feature type="region of interest" description="Disordered" evidence="1">
    <location>
        <begin position="1"/>
        <end position="82"/>
    </location>
</feature>
<dbReference type="InterPro" id="IPR035967">
    <property type="entry name" value="SWAP/Surp_sf"/>
</dbReference>